<evidence type="ECO:0000313" key="3">
    <source>
        <dbReference type="Proteomes" id="UP001276659"/>
    </source>
</evidence>
<dbReference type="EMBL" id="JASNWA010000007">
    <property type="protein sequence ID" value="KAK3172909.1"/>
    <property type="molecule type" value="Genomic_DNA"/>
</dbReference>
<organism evidence="2 3">
    <name type="scientific">Lepraria neglecta</name>
    <dbReference type="NCBI Taxonomy" id="209136"/>
    <lineage>
        <taxon>Eukaryota</taxon>
        <taxon>Fungi</taxon>
        <taxon>Dikarya</taxon>
        <taxon>Ascomycota</taxon>
        <taxon>Pezizomycotina</taxon>
        <taxon>Lecanoromycetes</taxon>
        <taxon>OSLEUM clade</taxon>
        <taxon>Lecanoromycetidae</taxon>
        <taxon>Lecanorales</taxon>
        <taxon>Lecanorineae</taxon>
        <taxon>Stereocaulaceae</taxon>
        <taxon>Lepraria</taxon>
    </lineage>
</organism>
<feature type="region of interest" description="Disordered" evidence="1">
    <location>
        <begin position="495"/>
        <end position="592"/>
    </location>
</feature>
<protein>
    <submittedName>
        <fullName evidence="2">Uncharacterized protein</fullName>
    </submittedName>
</protein>
<dbReference type="Proteomes" id="UP001276659">
    <property type="component" value="Unassembled WGS sequence"/>
</dbReference>
<name>A0AAD9Z7I5_9LECA</name>
<feature type="compositionally biased region" description="Polar residues" evidence="1">
    <location>
        <begin position="578"/>
        <end position="591"/>
    </location>
</feature>
<evidence type="ECO:0000256" key="1">
    <source>
        <dbReference type="SAM" id="MobiDB-lite"/>
    </source>
</evidence>
<reference evidence="2" key="1">
    <citation type="submission" date="2022-11" db="EMBL/GenBank/DDBJ databases">
        <title>Chromosomal genome sequence assembly and mating type (MAT) locus characterization of the leprose asexual lichenized fungus Lepraria neglecta (Nyl.) Erichsen.</title>
        <authorList>
            <person name="Allen J.L."/>
            <person name="Pfeffer B."/>
        </authorList>
    </citation>
    <scope>NUCLEOTIDE SEQUENCE</scope>
    <source>
        <strain evidence="2">Allen 5258</strain>
    </source>
</reference>
<comment type="caution">
    <text evidence="2">The sequence shown here is derived from an EMBL/GenBank/DDBJ whole genome shotgun (WGS) entry which is preliminary data.</text>
</comment>
<dbReference type="AlphaFoldDB" id="A0AAD9Z7I5"/>
<evidence type="ECO:0000313" key="2">
    <source>
        <dbReference type="EMBL" id="KAK3172909.1"/>
    </source>
</evidence>
<accession>A0AAD9Z7I5</accession>
<feature type="compositionally biased region" description="Polar residues" evidence="1">
    <location>
        <begin position="1"/>
        <end position="12"/>
    </location>
</feature>
<sequence length="698" mass="77489">MYYHSVNNTYPNFQLPDESTQEEHPSTTSFVPPLSSYAAEEWRLLDYPSFAGPRTSTSSASPNSLFFPNSISSSAGITRSYASTPLSSAGFENARNFSSSLLETQQGQSFEPSGLFHTKFVYEDPKNPKQRKDKTLRTCIACFNKKRPCPENENPHRCTYCIGKNSYCKGPIETPKLFDLDRLDAKGVEFLVNLHPPGGSAFQTRPFPSVHVSLISESQDGHKIITDGPNYCFTIPEVHDGSQLLWDDSTLDKILDIAYPTSTPSPPQSTSASLDLSVYEPFSLHGIFFNASQTLDDLENLSMGLCAKGFAVGRLSDPLQFGGIYITPASTHTRIAGSYPVNHIGQKMSFLHLLRCSTVQDLGWTPSAINGYGHALRRQNNSLNDASRYNYLQVVSNSGERISEDFDRHISGTSASTLIRDQSSSGFRKVQEEAYATLDPAWTLDLDDTSALKDVQGSNDMHDQPADPSEMSMLDFQVDENQNLLQESYQDLGAQNDVPAYGGLQENEPATDGARPHPQKDLADPRHFDYTTGNTAFDMSDHDRAMLAPSQGNTETEKPPSKRKRVKSFLSRKEQRLIPSQLSRSELSGSPDTICAARSTPNIEKPPKVTHTTMTGTRLARLPGIDHSPRIVHTNWVVDWERAGSRDPDLNGGTILKDVNISESDRRPMSWPRRTTLRKSLDISVAVLRRNFEKLSST</sequence>
<keyword evidence="3" id="KW-1185">Reference proteome</keyword>
<feature type="region of interest" description="Disordered" evidence="1">
    <location>
        <begin position="1"/>
        <end position="31"/>
    </location>
</feature>
<gene>
    <name evidence="2" type="ORF">OEA41_006235</name>
</gene>
<proteinExistence type="predicted"/>
<feature type="compositionally biased region" description="Basic and acidic residues" evidence="1">
    <location>
        <begin position="514"/>
        <end position="529"/>
    </location>
</feature>